<evidence type="ECO:0000313" key="2">
    <source>
        <dbReference type="EMBL" id="PWK67054.1"/>
    </source>
</evidence>
<keyword evidence="3" id="KW-1185">Reference proteome</keyword>
<dbReference type="InterPro" id="IPR001296">
    <property type="entry name" value="Glyco_trans_1"/>
</dbReference>
<dbReference type="GO" id="GO:0016757">
    <property type="term" value="F:glycosyltransferase activity"/>
    <property type="evidence" value="ECO:0007669"/>
    <property type="project" value="InterPro"/>
</dbReference>
<evidence type="ECO:0000259" key="1">
    <source>
        <dbReference type="Pfam" id="PF00534"/>
    </source>
</evidence>
<dbReference type="AlphaFoldDB" id="A0A316GVF2"/>
<gene>
    <name evidence="2" type="ORF">LX99_04912</name>
</gene>
<name>A0A316GVF2_9SPHI</name>
<reference evidence="2 3" key="1">
    <citation type="submission" date="2018-05" db="EMBL/GenBank/DDBJ databases">
        <title>Genomic Encyclopedia of Archaeal and Bacterial Type Strains, Phase II (KMG-II): from individual species to whole genera.</title>
        <authorList>
            <person name="Goeker M."/>
        </authorList>
    </citation>
    <scope>NUCLEOTIDE SEQUENCE [LARGE SCALE GENOMIC DNA]</scope>
    <source>
        <strain evidence="2 3">DSM 19975</strain>
    </source>
</reference>
<proteinExistence type="predicted"/>
<sequence length="342" mass="37529">MLFLLSAIPSVIIAAAMNILIVNNTPIPATKYGGTERIIWWLGRELNRLGHQITYLVGEGSSCPFARALIYDPAKDLNQQVPDDIDVVHFQFQVQDFTKKPYIITVHNNPGGAGLDINSVFVSANHARRHGSTVFVHNAIDTADYQLPDLDKKRTHAHFLAKAAWRVKNVKGAIDVATLSGNKLVVLGGTRLNLKMGLRFTPNLNVWFKGMVGDTEKSVVMNASKALLFPVLWHEPFGIAIIESLYFGCPVLGTPYGSLPELVPPEAGFLSASRSELAEVLRNAGSFNKKYCHQYAADNFNIAKMAGGYLALYHKVLNGEALNPVKPGLVDAAPPKYLPWNN</sequence>
<dbReference type="EMBL" id="QGHA01000019">
    <property type="protein sequence ID" value="PWK67054.1"/>
    <property type="molecule type" value="Genomic_DNA"/>
</dbReference>
<dbReference type="Proteomes" id="UP000245678">
    <property type="component" value="Unassembled WGS sequence"/>
</dbReference>
<evidence type="ECO:0000313" key="3">
    <source>
        <dbReference type="Proteomes" id="UP000245678"/>
    </source>
</evidence>
<organism evidence="2 3">
    <name type="scientific">Mucilaginibacter oryzae</name>
    <dbReference type="NCBI Taxonomy" id="468058"/>
    <lineage>
        <taxon>Bacteria</taxon>
        <taxon>Pseudomonadati</taxon>
        <taxon>Bacteroidota</taxon>
        <taxon>Sphingobacteriia</taxon>
        <taxon>Sphingobacteriales</taxon>
        <taxon>Sphingobacteriaceae</taxon>
        <taxon>Mucilaginibacter</taxon>
    </lineage>
</organism>
<protein>
    <submittedName>
        <fullName evidence="2">Glycosyl transferase family 1</fullName>
    </submittedName>
</protein>
<feature type="domain" description="Glycosyl transferase family 1" evidence="1">
    <location>
        <begin position="166"/>
        <end position="279"/>
    </location>
</feature>
<keyword evidence="2" id="KW-0808">Transferase</keyword>
<dbReference type="SUPFAM" id="SSF53756">
    <property type="entry name" value="UDP-Glycosyltransferase/glycogen phosphorylase"/>
    <property type="match status" value="1"/>
</dbReference>
<dbReference type="Pfam" id="PF00534">
    <property type="entry name" value="Glycos_transf_1"/>
    <property type="match status" value="1"/>
</dbReference>
<accession>A0A316GVF2</accession>
<comment type="caution">
    <text evidence="2">The sequence shown here is derived from an EMBL/GenBank/DDBJ whole genome shotgun (WGS) entry which is preliminary data.</text>
</comment>
<dbReference type="PANTHER" id="PTHR12526:SF595">
    <property type="entry name" value="BLL5217 PROTEIN"/>
    <property type="match status" value="1"/>
</dbReference>
<dbReference type="PANTHER" id="PTHR12526">
    <property type="entry name" value="GLYCOSYLTRANSFERASE"/>
    <property type="match status" value="1"/>
</dbReference>
<dbReference type="Gene3D" id="3.40.50.2000">
    <property type="entry name" value="Glycogen Phosphorylase B"/>
    <property type="match status" value="2"/>
</dbReference>